<keyword evidence="1" id="KW-1133">Transmembrane helix</keyword>
<protein>
    <submittedName>
        <fullName evidence="2">Uncharacterized protein</fullName>
    </submittedName>
</protein>
<evidence type="ECO:0000313" key="3">
    <source>
        <dbReference type="Proteomes" id="UP001501563"/>
    </source>
</evidence>
<gene>
    <name evidence="2" type="ORF">GCM10022207_00010</name>
</gene>
<accession>A0ABP7JFB7</accession>
<keyword evidence="1" id="KW-0472">Membrane</keyword>
<proteinExistence type="predicted"/>
<feature type="transmembrane region" description="Helical" evidence="1">
    <location>
        <begin position="59"/>
        <end position="76"/>
    </location>
</feature>
<reference evidence="3" key="1">
    <citation type="journal article" date="2019" name="Int. J. Syst. Evol. Microbiol.">
        <title>The Global Catalogue of Microorganisms (GCM) 10K type strain sequencing project: providing services to taxonomists for standard genome sequencing and annotation.</title>
        <authorList>
            <consortium name="The Broad Institute Genomics Platform"/>
            <consortium name="The Broad Institute Genome Sequencing Center for Infectious Disease"/>
            <person name="Wu L."/>
            <person name="Ma J."/>
        </authorList>
    </citation>
    <scope>NUCLEOTIDE SEQUENCE [LARGE SCALE GENOMIC DNA]</scope>
    <source>
        <strain evidence="3">JCM 16578</strain>
    </source>
</reference>
<dbReference type="Proteomes" id="UP001501563">
    <property type="component" value="Unassembled WGS sequence"/>
</dbReference>
<organism evidence="2 3">
    <name type="scientific">Streptomyces lannensis</name>
    <dbReference type="NCBI Taxonomy" id="766498"/>
    <lineage>
        <taxon>Bacteria</taxon>
        <taxon>Bacillati</taxon>
        <taxon>Actinomycetota</taxon>
        <taxon>Actinomycetes</taxon>
        <taxon>Kitasatosporales</taxon>
        <taxon>Streptomycetaceae</taxon>
        <taxon>Streptomyces</taxon>
    </lineage>
</organism>
<comment type="caution">
    <text evidence="2">The sequence shown here is derived from an EMBL/GenBank/DDBJ whole genome shotgun (WGS) entry which is preliminary data.</text>
</comment>
<keyword evidence="1" id="KW-0812">Transmembrane</keyword>
<dbReference type="EMBL" id="BAAAZA010000001">
    <property type="protein sequence ID" value="GAA3843639.1"/>
    <property type="molecule type" value="Genomic_DNA"/>
</dbReference>
<sequence>MARFVRWYGSNPLHLLVPICSFALTAYAMVRLFAIRPLAVAVWFVGAAIVHDLVLLPRWPIITGVLFGASAVAYAFKLRQSRRAARIDGQGRNPGHSRARDGR</sequence>
<name>A0ABP7JFB7_9ACTN</name>
<keyword evidence="3" id="KW-1185">Reference proteome</keyword>
<dbReference type="RefSeq" id="WP_345545247.1">
    <property type="nucleotide sequence ID" value="NZ_BAAAZA010000001.1"/>
</dbReference>
<evidence type="ECO:0000313" key="2">
    <source>
        <dbReference type="EMBL" id="GAA3843639.1"/>
    </source>
</evidence>
<evidence type="ECO:0000256" key="1">
    <source>
        <dbReference type="SAM" id="Phobius"/>
    </source>
</evidence>
<feature type="transmembrane region" description="Helical" evidence="1">
    <location>
        <begin position="12"/>
        <end position="30"/>
    </location>
</feature>